<keyword evidence="2" id="KW-1185">Reference proteome</keyword>
<dbReference type="AlphaFoldDB" id="A0A0M0JTQ6"/>
<proteinExistence type="predicted"/>
<sequence length="175" mass="18683">MAAALANAAFIELLSRRDGKSTGGPEVGNGGVRYPKRLEEVVIPFAMGSLKLEAKARADLAFVTTALKRDRKLKVRVLGCTVHTEAGPVALQRSKAVVAHLNTHGVLRQQCRAEACPPAMIHGLQEHGMSAVRFTVVQSLLFAKRLAFESGTAAVPSKAEPMLLKVIATMVAECL</sequence>
<name>A0A0M0JTQ6_9EUKA</name>
<comment type="caution">
    <text evidence="1">The sequence shown here is derived from an EMBL/GenBank/DDBJ whole genome shotgun (WGS) entry which is preliminary data.</text>
</comment>
<gene>
    <name evidence="1" type="ORF">Ctob_005924</name>
</gene>
<reference evidence="2" key="1">
    <citation type="journal article" date="2015" name="PLoS Genet.">
        <title>Genome Sequence and Transcriptome Analyses of Chrysochromulina tobin: Metabolic Tools for Enhanced Algal Fitness in the Prominent Order Prymnesiales (Haptophyceae).</title>
        <authorList>
            <person name="Hovde B.T."/>
            <person name="Deodato C.R."/>
            <person name="Hunsperger H.M."/>
            <person name="Ryken S.A."/>
            <person name="Yost W."/>
            <person name="Jha R.K."/>
            <person name="Patterson J."/>
            <person name="Monnat R.J. Jr."/>
            <person name="Barlow S.B."/>
            <person name="Starkenburg S.R."/>
            <person name="Cattolico R.A."/>
        </authorList>
    </citation>
    <scope>NUCLEOTIDE SEQUENCE</scope>
    <source>
        <strain evidence="2">CCMP291</strain>
    </source>
</reference>
<evidence type="ECO:0000313" key="1">
    <source>
        <dbReference type="EMBL" id="KOO29483.1"/>
    </source>
</evidence>
<evidence type="ECO:0000313" key="2">
    <source>
        <dbReference type="Proteomes" id="UP000037460"/>
    </source>
</evidence>
<dbReference type="InterPro" id="IPR036737">
    <property type="entry name" value="OmpA-like_sf"/>
</dbReference>
<dbReference type="SUPFAM" id="SSF103088">
    <property type="entry name" value="OmpA-like"/>
    <property type="match status" value="1"/>
</dbReference>
<dbReference type="Proteomes" id="UP000037460">
    <property type="component" value="Unassembled WGS sequence"/>
</dbReference>
<dbReference type="EMBL" id="JWZX01002409">
    <property type="protein sequence ID" value="KOO29483.1"/>
    <property type="molecule type" value="Genomic_DNA"/>
</dbReference>
<organism evidence="1 2">
    <name type="scientific">Chrysochromulina tobinii</name>
    <dbReference type="NCBI Taxonomy" id="1460289"/>
    <lineage>
        <taxon>Eukaryota</taxon>
        <taxon>Haptista</taxon>
        <taxon>Haptophyta</taxon>
        <taxon>Prymnesiophyceae</taxon>
        <taxon>Prymnesiales</taxon>
        <taxon>Chrysochromulinaceae</taxon>
        <taxon>Chrysochromulina</taxon>
    </lineage>
</organism>
<accession>A0A0M0JTQ6</accession>
<protein>
    <submittedName>
        <fullName evidence="1">Uncharacterized protein</fullName>
    </submittedName>
</protein>